<organism evidence="4 5">
    <name type="scientific">Saponaria officinalis</name>
    <name type="common">Common soapwort</name>
    <name type="synonym">Lychnis saponaria</name>
    <dbReference type="NCBI Taxonomy" id="3572"/>
    <lineage>
        <taxon>Eukaryota</taxon>
        <taxon>Viridiplantae</taxon>
        <taxon>Streptophyta</taxon>
        <taxon>Embryophyta</taxon>
        <taxon>Tracheophyta</taxon>
        <taxon>Spermatophyta</taxon>
        <taxon>Magnoliopsida</taxon>
        <taxon>eudicotyledons</taxon>
        <taxon>Gunneridae</taxon>
        <taxon>Pentapetalae</taxon>
        <taxon>Caryophyllales</taxon>
        <taxon>Caryophyllaceae</taxon>
        <taxon>Caryophylleae</taxon>
        <taxon>Saponaria</taxon>
    </lineage>
</organism>
<evidence type="ECO:0000259" key="3">
    <source>
        <dbReference type="Pfam" id="PF04864"/>
    </source>
</evidence>
<proteinExistence type="inferred from homology"/>
<dbReference type="InterPro" id="IPR015424">
    <property type="entry name" value="PyrdxlP-dep_Trfase"/>
</dbReference>
<accession>A0AAW1HGW6</accession>
<dbReference type="Gene3D" id="3.40.640.10">
    <property type="entry name" value="Type I PLP-dependent aspartate aminotransferase-like (Major domain)"/>
    <property type="match status" value="1"/>
</dbReference>
<dbReference type="SUPFAM" id="SSF53383">
    <property type="entry name" value="PLP-dependent transferases"/>
    <property type="match status" value="1"/>
</dbReference>
<gene>
    <name evidence="4" type="ORF">RND81_11G013900</name>
</gene>
<sequence length="441" mass="49286">MCGVEFKNNGNANNSVNNINNNNNNNYNSSENYINGNVIDKNNVNGITSNGHHSSCFKNDEVVINLDQGDPKMYYPFWKKVDDKCSVTIKASDLMSYFADISNDGVFYQMPEFTDAVRRMHRVVGNAVADGRYIISGTGSSQLFTAALRALAASVKNNLKHRIPVVCAEPYYSCYAEALELEKSEAYEWKGDANKYEGKGPYIEVVTTPNNPDGEIREAVVKKEGGMVICDLAYYWPQYTPITSPADYDVMLFTLSKATGHAGSRVGWAIVKDKEVAMEMIKVMTLETIGTCHEGQLRATKILDFVADGYDQPAINNDKPLMPPTDGFFEFGHRVLADRWERLRSVVKTCGGVFGLPVFPSDFCNFLGKHVLPSPAYAWMELKSGGDASKLMSQLKIRTRSGTRFGVSSKYMRVNMMETEDSFNLFLERLSTIKFEHTTNV</sequence>
<dbReference type="GO" id="GO:0008483">
    <property type="term" value="F:transaminase activity"/>
    <property type="evidence" value="ECO:0007669"/>
    <property type="project" value="TreeGrafter"/>
</dbReference>
<dbReference type="InterPro" id="IPR015421">
    <property type="entry name" value="PyrdxlP-dep_Trfase_major"/>
</dbReference>
<dbReference type="Pfam" id="PF04864">
    <property type="entry name" value="Alliinase_C"/>
    <property type="match status" value="1"/>
</dbReference>
<comment type="similarity">
    <text evidence="1">Belongs to the alliinase family.</text>
</comment>
<reference evidence="4" key="1">
    <citation type="submission" date="2024-03" db="EMBL/GenBank/DDBJ databases">
        <title>WGS assembly of Saponaria officinalis var. Norfolk2.</title>
        <authorList>
            <person name="Jenkins J."/>
            <person name="Shu S."/>
            <person name="Grimwood J."/>
            <person name="Barry K."/>
            <person name="Goodstein D."/>
            <person name="Schmutz J."/>
            <person name="Leebens-Mack J."/>
            <person name="Osbourn A."/>
        </authorList>
    </citation>
    <scope>NUCLEOTIDE SEQUENCE [LARGE SCALE GENOMIC DNA]</scope>
    <source>
        <strain evidence="4">JIC</strain>
    </source>
</reference>
<evidence type="ECO:0000313" key="4">
    <source>
        <dbReference type="EMBL" id="KAK9675541.1"/>
    </source>
</evidence>
<dbReference type="InterPro" id="IPR050478">
    <property type="entry name" value="Ethylene_sulfur-biosynth"/>
</dbReference>
<evidence type="ECO:0000313" key="5">
    <source>
        <dbReference type="Proteomes" id="UP001443914"/>
    </source>
</evidence>
<keyword evidence="2" id="KW-0663">Pyridoxal phosphate</keyword>
<dbReference type="CDD" id="cd00609">
    <property type="entry name" value="AAT_like"/>
    <property type="match status" value="1"/>
</dbReference>
<feature type="domain" description="Alliinase C-terminal" evidence="3">
    <location>
        <begin position="64"/>
        <end position="433"/>
    </location>
</feature>
<dbReference type="Gene3D" id="3.90.1150.10">
    <property type="entry name" value="Aspartate Aminotransferase, domain 1"/>
    <property type="match status" value="2"/>
</dbReference>
<dbReference type="EMBL" id="JBDFQZ010000011">
    <property type="protein sequence ID" value="KAK9675541.1"/>
    <property type="molecule type" value="Genomic_DNA"/>
</dbReference>
<dbReference type="PANTHER" id="PTHR43795">
    <property type="entry name" value="BIFUNCTIONAL ASPARTATE AMINOTRANSFERASE AND GLUTAMATE/ASPARTATE-PREPHENATE AMINOTRANSFERASE-RELATED"/>
    <property type="match status" value="1"/>
</dbReference>
<protein>
    <recommendedName>
        <fullName evidence="3">Alliinase C-terminal domain-containing protein</fullName>
    </recommendedName>
</protein>
<comment type="caution">
    <text evidence="4">The sequence shown here is derived from an EMBL/GenBank/DDBJ whole genome shotgun (WGS) entry which is preliminary data.</text>
</comment>
<dbReference type="Proteomes" id="UP001443914">
    <property type="component" value="Unassembled WGS sequence"/>
</dbReference>
<name>A0AAW1HGW6_SAPOF</name>
<dbReference type="InterPro" id="IPR006948">
    <property type="entry name" value="Alliinase_C"/>
</dbReference>
<dbReference type="GO" id="GO:0016846">
    <property type="term" value="F:carbon-sulfur lyase activity"/>
    <property type="evidence" value="ECO:0007669"/>
    <property type="project" value="InterPro"/>
</dbReference>
<evidence type="ECO:0000256" key="1">
    <source>
        <dbReference type="ARBA" id="ARBA00006312"/>
    </source>
</evidence>
<dbReference type="AlphaFoldDB" id="A0AAW1HGW6"/>
<dbReference type="InterPro" id="IPR015422">
    <property type="entry name" value="PyrdxlP-dep_Trfase_small"/>
</dbReference>
<dbReference type="GO" id="GO:0006520">
    <property type="term" value="P:amino acid metabolic process"/>
    <property type="evidence" value="ECO:0007669"/>
    <property type="project" value="TreeGrafter"/>
</dbReference>
<evidence type="ECO:0000256" key="2">
    <source>
        <dbReference type="ARBA" id="ARBA00022898"/>
    </source>
</evidence>
<keyword evidence="5" id="KW-1185">Reference proteome</keyword>
<dbReference type="PANTHER" id="PTHR43795:SF15">
    <property type="entry name" value="TRYPTOPHAN AMINOTRANSFERASE-RELATED PROTEIN 1"/>
    <property type="match status" value="1"/>
</dbReference>